<proteinExistence type="predicted"/>
<organism evidence="2 3">
    <name type="scientific">Saccharomyces uvarum</name>
    <name type="common">Yeast</name>
    <name type="synonym">Saccharomyces bayanus var. uvarum</name>
    <dbReference type="NCBI Taxonomy" id="230603"/>
    <lineage>
        <taxon>Eukaryota</taxon>
        <taxon>Fungi</taxon>
        <taxon>Dikarya</taxon>
        <taxon>Ascomycota</taxon>
        <taxon>Saccharomycotina</taxon>
        <taxon>Saccharomycetes</taxon>
        <taxon>Saccharomycetales</taxon>
        <taxon>Saccharomycetaceae</taxon>
        <taxon>Saccharomyces</taxon>
    </lineage>
</organism>
<evidence type="ECO:0008006" key="4">
    <source>
        <dbReference type="Google" id="ProtNLM"/>
    </source>
</evidence>
<dbReference type="GO" id="GO:0000752">
    <property type="term" value="P:agglutination involved in conjugation with cellular fusion"/>
    <property type="evidence" value="ECO:0007669"/>
    <property type="project" value="InterPro"/>
</dbReference>
<protein>
    <recommendedName>
        <fullName evidence="4">A-agglutinin adhesion subunit</fullName>
    </recommendedName>
</protein>
<dbReference type="GO" id="GO:0050839">
    <property type="term" value="F:cell adhesion molecule binding"/>
    <property type="evidence" value="ECO:0007669"/>
    <property type="project" value="InterPro"/>
</dbReference>
<evidence type="ECO:0000256" key="1">
    <source>
        <dbReference type="SAM" id="SignalP"/>
    </source>
</evidence>
<evidence type="ECO:0000313" key="2">
    <source>
        <dbReference type="EMBL" id="CAI4062454.1"/>
    </source>
</evidence>
<dbReference type="GO" id="GO:0009277">
    <property type="term" value="C:fungal-type cell wall"/>
    <property type="evidence" value="ECO:0007669"/>
    <property type="project" value="InterPro"/>
</dbReference>
<dbReference type="AlphaFoldDB" id="A0AA35JJI1"/>
<accession>A0AA35JJI1</accession>
<dbReference type="EMBL" id="OX365918">
    <property type="protein sequence ID" value="CAI4062454.1"/>
    <property type="molecule type" value="Genomic_DNA"/>
</dbReference>
<feature type="chain" id="PRO_5041344734" description="A-agglutinin adhesion subunit" evidence="1">
    <location>
        <begin position="19"/>
        <end position="87"/>
    </location>
</feature>
<dbReference type="PIRSF" id="PIRSF002695">
    <property type="entry name" value="A-agglutinin"/>
    <property type="match status" value="1"/>
</dbReference>
<evidence type="ECO:0000313" key="3">
    <source>
        <dbReference type="Proteomes" id="UP001162090"/>
    </source>
</evidence>
<reference evidence="2" key="1">
    <citation type="submission" date="2022-10" db="EMBL/GenBank/DDBJ databases">
        <authorList>
            <person name="Byrne P K."/>
        </authorList>
    </citation>
    <scope>NUCLEOTIDE SEQUENCE</scope>
    <source>
        <strain evidence="2">CBS7001</strain>
    </source>
</reference>
<name>A0AA35JJI1_SACUV</name>
<gene>
    <name evidence="2" type="primary">SUVC07G2090</name>
    <name evidence="2" type="ORF">SUVC_07G2090</name>
</gene>
<dbReference type="Proteomes" id="UP001162090">
    <property type="component" value="Chromosome 7"/>
</dbReference>
<dbReference type="Pfam" id="PF17366">
    <property type="entry name" value="AGA2"/>
    <property type="match status" value="1"/>
</dbReference>
<sequence length="87" mass="9342">MQFSRYISLISLLVPALAQDVAVSCEQLPSASLESTPYSVSTTAILANGKAMQGVFEYYRSITYVSSCGSAATTTTKNSPINTQYVF</sequence>
<feature type="signal peptide" evidence="1">
    <location>
        <begin position="1"/>
        <end position="18"/>
    </location>
</feature>
<keyword evidence="1" id="KW-0732">Signal</keyword>
<dbReference type="InterPro" id="IPR014404">
    <property type="entry name" value="Aga2"/>
</dbReference>